<proteinExistence type="predicted"/>
<dbReference type="EMBL" id="AQQZ01000004">
    <property type="protein sequence ID" value="KNG93648.1"/>
    <property type="molecule type" value="Genomic_DNA"/>
</dbReference>
<keyword evidence="3" id="KW-1185">Reference proteome</keyword>
<dbReference type="GO" id="GO:0004197">
    <property type="term" value="F:cysteine-type endopeptidase activity"/>
    <property type="evidence" value="ECO:0007669"/>
    <property type="project" value="InterPro"/>
</dbReference>
<accession>A0A0L1JQE9</accession>
<dbReference type="Pfam" id="PF00656">
    <property type="entry name" value="Peptidase_C14"/>
    <property type="match status" value="1"/>
</dbReference>
<dbReference type="InterPro" id="IPR052039">
    <property type="entry name" value="Caspase-related_regulators"/>
</dbReference>
<dbReference type="GO" id="GO:0006508">
    <property type="term" value="P:proteolysis"/>
    <property type="evidence" value="ECO:0007669"/>
    <property type="project" value="InterPro"/>
</dbReference>
<dbReference type="PANTHER" id="PTHR22576:SF37">
    <property type="entry name" value="MUCOSA-ASSOCIATED LYMPHOID TISSUE LYMPHOMA TRANSLOCATION PROTEIN 1"/>
    <property type="match status" value="1"/>
</dbReference>
<gene>
    <name evidence="2" type="ORF">ATO11_10615</name>
</gene>
<evidence type="ECO:0000313" key="2">
    <source>
        <dbReference type="EMBL" id="KNG93648.1"/>
    </source>
</evidence>
<name>A0A0L1JQE9_9RHOB</name>
<comment type="caution">
    <text evidence="2">The sequence shown here is derived from an EMBL/GenBank/DDBJ whole genome shotgun (WGS) entry which is preliminary data.</text>
</comment>
<dbReference type="AlphaFoldDB" id="A0A0L1JQE9"/>
<dbReference type="InterPro" id="IPR011600">
    <property type="entry name" value="Pept_C14_caspase"/>
</dbReference>
<dbReference type="STRING" id="1317121.ATO11_10615"/>
<dbReference type="PANTHER" id="PTHR22576">
    <property type="entry name" value="MUCOSA ASSOCIATED LYMPHOID TISSUE LYMPHOMA TRANSLOCATION PROTEIN 1/PARACASPASE"/>
    <property type="match status" value="1"/>
</dbReference>
<sequence length="239" mass="25448">MVLVFAWTTTLHAQTKTALVIGIDEYHFGADLRTPAADARAVARRLSALGFDTHLSINPTQPQILTALARFRLASAEAQTTLIYVAGHGVRWRGDTYLLASDTPFADGAGLIARSIPVPVLLAATSDKVRNKIVLVDACRDLPLARSALAEMSRVPMRTRGATQAGSFVLYAAQLDGVAEDGEGAHSPFAASVLSALDRTTDLDGFARAVRAGVIARTRGAQIPWSESSMLTTLDLAHQ</sequence>
<dbReference type="InterPro" id="IPR029030">
    <property type="entry name" value="Caspase-like_dom_sf"/>
</dbReference>
<protein>
    <recommendedName>
        <fullName evidence="1">Peptidase C14 caspase domain-containing protein</fullName>
    </recommendedName>
</protein>
<dbReference type="Proteomes" id="UP000036938">
    <property type="component" value="Unassembled WGS sequence"/>
</dbReference>
<dbReference type="RefSeq" id="WP_050530843.1">
    <property type="nucleotide sequence ID" value="NZ_AQQZ01000004.1"/>
</dbReference>
<evidence type="ECO:0000313" key="3">
    <source>
        <dbReference type="Proteomes" id="UP000036938"/>
    </source>
</evidence>
<dbReference type="Gene3D" id="3.40.50.1460">
    <property type="match status" value="1"/>
</dbReference>
<feature type="domain" description="Peptidase C14 caspase" evidence="1">
    <location>
        <begin position="16"/>
        <end position="233"/>
    </location>
</feature>
<reference evidence="2 3" key="1">
    <citation type="journal article" date="2015" name="Int. J. Syst. Evol. Microbiol.">
        <title>Aestuariivita atlantica sp. nov., isolated from deep sea sediment of the Atlantic Ocean.</title>
        <authorList>
            <person name="Li G."/>
            <person name="Lai Q."/>
            <person name="Du Y."/>
            <person name="Liu X."/>
            <person name="Sun F."/>
            <person name="Shao Z."/>
        </authorList>
    </citation>
    <scope>NUCLEOTIDE SEQUENCE [LARGE SCALE GENOMIC DNA]</scope>
    <source>
        <strain evidence="2 3">22II-S11-z3</strain>
    </source>
</reference>
<organism evidence="2 3">
    <name type="scientific">Pseudaestuariivita atlantica</name>
    <dbReference type="NCBI Taxonomy" id="1317121"/>
    <lineage>
        <taxon>Bacteria</taxon>
        <taxon>Pseudomonadati</taxon>
        <taxon>Pseudomonadota</taxon>
        <taxon>Alphaproteobacteria</taxon>
        <taxon>Rhodobacterales</taxon>
        <taxon>Paracoccaceae</taxon>
        <taxon>Pseudaestuariivita</taxon>
    </lineage>
</organism>
<dbReference type="SUPFAM" id="SSF52129">
    <property type="entry name" value="Caspase-like"/>
    <property type="match status" value="1"/>
</dbReference>
<evidence type="ECO:0000259" key="1">
    <source>
        <dbReference type="Pfam" id="PF00656"/>
    </source>
</evidence>